<dbReference type="OrthoDB" id="5950063at2759"/>
<keyword evidence="2" id="KW-1185">Reference proteome</keyword>
<keyword evidence="1 3" id="KW-0812">Transmembrane</keyword>
<accession>A0A6J1SED0</accession>
<proteinExistence type="predicted"/>
<feature type="transmembrane region" description="Helical" evidence="1">
    <location>
        <begin position="91"/>
        <end position="111"/>
    </location>
</feature>
<dbReference type="InterPro" id="IPR026100">
    <property type="entry name" value="Tmem223"/>
</dbReference>
<dbReference type="InterPro" id="IPR045325">
    <property type="entry name" value="TMEM70/TMEM186/TMEM223"/>
</dbReference>
<feature type="transmembrane region" description="Helical" evidence="1">
    <location>
        <begin position="143"/>
        <end position="163"/>
    </location>
</feature>
<evidence type="ECO:0000313" key="4">
    <source>
        <dbReference type="RefSeq" id="XP_026279560.1"/>
    </source>
</evidence>
<dbReference type="GeneID" id="113207275"/>
<sequence>MNQTVNRLASMQARQFCRFLYNGQLVGCCAENITSLTCYKYIQFNLRGLTRSNTTQIRNYCSKGRDSTFSSTRNSEAIVLYTNDNLKFLRMVNLFGLSFTAFWCATSYQFATMRITPQSEKLNLSNLPWFAQFDLISTPTRKFVAAVATALLAAGVFCGAWMYSVRSVGQLILEKGGKSATFVTYNPIAFRMNKRIYADINEISCQGHRSVNDVVPIKVKGRWMHFLLSREGAYHNGPLFDRTVGIRRQI</sequence>
<dbReference type="Proteomes" id="UP000504606">
    <property type="component" value="Unplaced"/>
</dbReference>
<evidence type="ECO:0000313" key="3">
    <source>
        <dbReference type="RefSeq" id="XP_026279549.1"/>
    </source>
</evidence>
<gene>
    <name evidence="3 4" type="primary">LOC113207275</name>
</gene>
<dbReference type="Pfam" id="PF06979">
    <property type="entry name" value="TMEM70"/>
    <property type="match status" value="1"/>
</dbReference>
<evidence type="ECO:0000313" key="2">
    <source>
        <dbReference type="Proteomes" id="UP000504606"/>
    </source>
</evidence>
<organism evidence="2 3">
    <name type="scientific">Frankliniella occidentalis</name>
    <name type="common">Western flower thrips</name>
    <name type="synonym">Euthrips occidentalis</name>
    <dbReference type="NCBI Taxonomy" id="133901"/>
    <lineage>
        <taxon>Eukaryota</taxon>
        <taxon>Metazoa</taxon>
        <taxon>Ecdysozoa</taxon>
        <taxon>Arthropoda</taxon>
        <taxon>Hexapoda</taxon>
        <taxon>Insecta</taxon>
        <taxon>Pterygota</taxon>
        <taxon>Neoptera</taxon>
        <taxon>Paraneoptera</taxon>
        <taxon>Thysanoptera</taxon>
        <taxon>Terebrantia</taxon>
        <taxon>Thripoidea</taxon>
        <taxon>Thripidae</taxon>
        <taxon>Frankliniella</taxon>
    </lineage>
</organism>
<dbReference type="AlphaFoldDB" id="A0A6J1SED0"/>
<dbReference type="KEGG" id="foc:113207275"/>
<dbReference type="PANTHER" id="PTHR14549">
    <property type="entry name" value="TRANSMEMBRANE PROTEIN 223"/>
    <property type="match status" value="1"/>
</dbReference>
<keyword evidence="1" id="KW-0472">Membrane</keyword>
<name>A0A6J1SED0_FRAOC</name>
<reference evidence="3 4" key="1">
    <citation type="submission" date="2025-04" db="UniProtKB">
        <authorList>
            <consortium name="RefSeq"/>
        </authorList>
    </citation>
    <scope>IDENTIFICATION</scope>
    <source>
        <tissue evidence="3 4">Whole organism</tissue>
    </source>
</reference>
<dbReference type="RefSeq" id="XP_026279549.1">
    <property type="nucleotide sequence ID" value="XM_026423764.2"/>
</dbReference>
<evidence type="ECO:0000256" key="1">
    <source>
        <dbReference type="SAM" id="Phobius"/>
    </source>
</evidence>
<dbReference type="PANTHER" id="PTHR14549:SF2">
    <property type="entry name" value="TRANSMEMBRANE PROTEIN 223"/>
    <property type="match status" value="1"/>
</dbReference>
<dbReference type="GO" id="GO:0005739">
    <property type="term" value="C:mitochondrion"/>
    <property type="evidence" value="ECO:0007669"/>
    <property type="project" value="TreeGrafter"/>
</dbReference>
<protein>
    <submittedName>
        <fullName evidence="3 4">Transmembrane protein 223</fullName>
    </submittedName>
</protein>
<dbReference type="GO" id="GO:0007399">
    <property type="term" value="P:nervous system development"/>
    <property type="evidence" value="ECO:0007669"/>
    <property type="project" value="TreeGrafter"/>
</dbReference>
<dbReference type="RefSeq" id="XP_026279560.1">
    <property type="nucleotide sequence ID" value="XM_026423775.2"/>
</dbReference>
<keyword evidence="1" id="KW-1133">Transmembrane helix</keyword>